<feature type="transmembrane region" description="Helical" evidence="1">
    <location>
        <begin position="117"/>
        <end position="143"/>
    </location>
</feature>
<organism evidence="2 3">
    <name type="scientific">Legionella bononiensis</name>
    <dbReference type="NCBI Taxonomy" id="2793102"/>
    <lineage>
        <taxon>Bacteria</taxon>
        <taxon>Pseudomonadati</taxon>
        <taxon>Pseudomonadota</taxon>
        <taxon>Gammaproteobacteria</taxon>
        <taxon>Legionellales</taxon>
        <taxon>Legionellaceae</taxon>
        <taxon>Legionella</taxon>
    </lineage>
</organism>
<keyword evidence="1" id="KW-1133">Transmembrane helix</keyword>
<protein>
    <recommendedName>
        <fullName evidence="4">Coiled-coil protein</fullName>
    </recommendedName>
</protein>
<feature type="transmembrane region" description="Helical" evidence="1">
    <location>
        <begin position="234"/>
        <end position="254"/>
    </location>
</feature>
<evidence type="ECO:0000313" key="3">
    <source>
        <dbReference type="Proteomes" id="UP000809910"/>
    </source>
</evidence>
<feature type="transmembrane region" description="Helical" evidence="1">
    <location>
        <begin position="303"/>
        <end position="326"/>
    </location>
</feature>
<evidence type="ECO:0000256" key="1">
    <source>
        <dbReference type="SAM" id="Phobius"/>
    </source>
</evidence>
<keyword evidence="3" id="KW-1185">Reference proteome</keyword>
<accession>A0ABS1WFC1</accession>
<proteinExistence type="predicted"/>
<dbReference type="Proteomes" id="UP000809910">
    <property type="component" value="Unassembled WGS sequence"/>
</dbReference>
<keyword evidence="1" id="KW-0812">Transmembrane</keyword>
<evidence type="ECO:0008006" key="4">
    <source>
        <dbReference type="Google" id="ProtNLM"/>
    </source>
</evidence>
<gene>
    <name evidence="2" type="ORF">I5282_15525</name>
</gene>
<reference evidence="2 3" key="1">
    <citation type="submission" date="2020-12" db="EMBL/GenBank/DDBJ databases">
        <title>WGS of Legionella: environmental sample.</title>
        <authorList>
            <person name="Cristino S."/>
            <person name="Girolamini L."/>
            <person name="Salaris S."/>
            <person name="Pascale M.R."/>
            <person name="Mazzotta M."/>
            <person name="Orsini M."/>
            <person name="Grottola A."/>
        </authorList>
    </citation>
    <scope>NUCLEOTIDE SEQUENCE [LARGE SCALE GENOMIC DNA]</scope>
    <source>
        <strain evidence="2 3">30cs62</strain>
    </source>
</reference>
<feature type="transmembrane region" description="Helical" evidence="1">
    <location>
        <begin position="200"/>
        <end position="228"/>
    </location>
</feature>
<dbReference type="RefSeq" id="WP_203108597.1">
    <property type="nucleotide sequence ID" value="NZ_JADOBG010000007.1"/>
</dbReference>
<keyword evidence="1" id="KW-0472">Membrane</keyword>
<feature type="transmembrane region" description="Helical" evidence="1">
    <location>
        <begin position="332"/>
        <end position="355"/>
    </location>
</feature>
<evidence type="ECO:0000313" key="2">
    <source>
        <dbReference type="EMBL" id="MBL7527970.1"/>
    </source>
</evidence>
<sequence length="446" mass="49258">MADTNPTQNSVQFDPMDQKLIILRMLEDAKSSSTPEIQILIAATQHQLQEDKITTMSEIVKLTNRLIAQIENQDKAAPTLDFLRKNGLYRMMYRYPKTLGQQLPDNNILNTLLRSGFIGVGVSAVLIAAFVTVMLIGAPLWVVAISSGLFVGSSVYLSGLLYGVVNDIFATHANLPYFLLGHQPQQKSLLQTNDKFAQGIAWGVAATFGPVVIASVLFTVAATITAIFVPLATFVMPVFMIAIPLIAVWADFYARSNTNERHCAGSNLYQKEGLDFMSPTPKERGAWWANSDRNLFGFTKVPLIGLGALATVVTLSGVSMFLPAVLFASPLIAVLVPAACAGAAVIALTACGLYMHANRNSHIDDRYNLEFDRDEVIYDLYLDEDLDYAHELLKRKDNFTKVAKKPDLSEQQQEADRNNFSIIFPFRNNTDSIPEVPVDQPTIQYK</sequence>
<name>A0ABS1WFC1_9GAMM</name>
<comment type="caution">
    <text evidence="2">The sequence shown here is derived from an EMBL/GenBank/DDBJ whole genome shotgun (WGS) entry which is preliminary data.</text>
</comment>
<dbReference type="EMBL" id="JADWVN010000028">
    <property type="protein sequence ID" value="MBL7527970.1"/>
    <property type="molecule type" value="Genomic_DNA"/>
</dbReference>